<dbReference type="Proteomes" id="UP001381693">
    <property type="component" value="Unassembled WGS sequence"/>
</dbReference>
<evidence type="ECO:0000313" key="3">
    <source>
        <dbReference type="EMBL" id="KAK7069484.1"/>
    </source>
</evidence>
<dbReference type="InterPro" id="IPR045151">
    <property type="entry name" value="DCAF8"/>
</dbReference>
<dbReference type="InterPro" id="IPR036322">
    <property type="entry name" value="WD40_repeat_dom_sf"/>
</dbReference>
<dbReference type="PANTHER" id="PTHR15574">
    <property type="entry name" value="WD REPEAT DOMAIN-CONTAINING FAMILY"/>
    <property type="match status" value="1"/>
</dbReference>
<dbReference type="PANTHER" id="PTHR15574:SF43">
    <property type="entry name" value="DDB1- AND CUL4-ASSOCIATED FACTOR 5"/>
    <property type="match status" value="1"/>
</dbReference>
<feature type="non-terminal residue" evidence="3">
    <location>
        <position position="119"/>
    </location>
</feature>
<organism evidence="3 4">
    <name type="scientific">Halocaridina rubra</name>
    <name type="common">Hawaiian red shrimp</name>
    <dbReference type="NCBI Taxonomy" id="373956"/>
    <lineage>
        <taxon>Eukaryota</taxon>
        <taxon>Metazoa</taxon>
        <taxon>Ecdysozoa</taxon>
        <taxon>Arthropoda</taxon>
        <taxon>Crustacea</taxon>
        <taxon>Multicrustacea</taxon>
        <taxon>Malacostraca</taxon>
        <taxon>Eumalacostraca</taxon>
        <taxon>Eucarida</taxon>
        <taxon>Decapoda</taxon>
        <taxon>Pleocyemata</taxon>
        <taxon>Caridea</taxon>
        <taxon>Atyoidea</taxon>
        <taxon>Atyidae</taxon>
        <taxon>Halocaridina</taxon>
    </lineage>
</organism>
<dbReference type="GO" id="GO:0005737">
    <property type="term" value="C:cytoplasm"/>
    <property type="evidence" value="ECO:0007669"/>
    <property type="project" value="TreeGrafter"/>
</dbReference>
<dbReference type="SUPFAM" id="SSF50978">
    <property type="entry name" value="WD40 repeat-like"/>
    <property type="match status" value="1"/>
</dbReference>
<dbReference type="Pfam" id="PF00400">
    <property type="entry name" value="WD40"/>
    <property type="match status" value="2"/>
</dbReference>
<name>A0AAN8WZT9_HALRR</name>
<comment type="caution">
    <text evidence="3">The sequence shown here is derived from an EMBL/GenBank/DDBJ whole genome shotgun (WGS) entry which is preliminary data.</text>
</comment>
<protein>
    <submittedName>
        <fullName evidence="3">DDB1- and CUL4-associated factor 5</fullName>
    </submittedName>
</protein>
<dbReference type="GO" id="GO:0045717">
    <property type="term" value="P:negative regulation of fatty acid biosynthetic process"/>
    <property type="evidence" value="ECO:0007669"/>
    <property type="project" value="TreeGrafter"/>
</dbReference>
<dbReference type="InterPro" id="IPR001680">
    <property type="entry name" value="WD40_rpt"/>
</dbReference>
<proteinExistence type="predicted"/>
<accession>A0AAN8WZT9</accession>
<dbReference type="Gene3D" id="2.130.10.10">
    <property type="entry name" value="YVTN repeat-like/Quinoprotein amine dehydrogenase"/>
    <property type="match status" value="1"/>
</dbReference>
<keyword evidence="2" id="KW-0677">Repeat</keyword>
<reference evidence="3 4" key="1">
    <citation type="submission" date="2023-11" db="EMBL/GenBank/DDBJ databases">
        <title>Halocaridina rubra genome assembly.</title>
        <authorList>
            <person name="Smith C."/>
        </authorList>
    </citation>
    <scope>NUCLEOTIDE SEQUENCE [LARGE SCALE GENOMIC DNA]</scope>
    <source>
        <strain evidence="3">EP-1</strain>
        <tissue evidence="3">Whole</tissue>
    </source>
</reference>
<dbReference type="GO" id="GO:0080008">
    <property type="term" value="C:Cul4-RING E3 ubiquitin ligase complex"/>
    <property type="evidence" value="ECO:0007669"/>
    <property type="project" value="TreeGrafter"/>
</dbReference>
<dbReference type="InterPro" id="IPR015943">
    <property type="entry name" value="WD40/YVTN_repeat-like_dom_sf"/>
</dbReference>
<evidence type="ECO:0000256" key="1">
    <source>
        <dbReference type="ARBA" id="ARBA00022574"/>
    </source>
</evidence>
<keyword evidence="4" id="KW-1185">Reference proteome</keyword>
<gene>
    <name evidence="3" type="primary">DCAF5_2</name>
    <name evidence="3" type="ORF">SK128_021846</name>
</gene>
<sequence>MCARFNRMGTQIVALRRRLPPILYDTQQSKSLCEFDAEHYYNSCTMKSCCFAGGNDQYILSGSDDFNLYVWKIPEDKESDYLVSEAHMVLKGHRSIVNQVRFNTQNFIIASSGVEKIVK</sequence>
<evidence type="ECO:0000256" key="2">
    <source>
        <dbReference type="ARBA" id="ARBA00022737"/>
    </source>
</evidence>
<keyword evidence="1" id="KW-0853">WD repeat</keyword>
<dbReference type="EMBL" id="JAXCGZ010016268">
    <property type="protein sequence ID" value="KAK7069484.1"/>
    <property type="molecule type" value="Genomic_DNA"/>
</dbReference>
<dbReference type="AlphaFoldDB" id="A0AAN8WZT9"/>
<evidence type="ECO:0000313" key="4">
    <source>
        <dbReference type="Proteomes" id="UP001381693"/>
    </source>
</evidence>